<organism evidence="1 2">
    <name type="scientific">Pelobates cultripes</name>
    <name type="common">Western spadefoot toad</name>
    <dbReference type="NCBI Taxonomy" id="61616"/>
    <lineage>
        <taxon>Eukaryota</taxon>
        <taxon>Metazoa</taxon>
        <taxon>Chordata</taxon>
        <taxon>Craniata</taxon>
        <taxon>Vertebrata</taxon>
        <taxon>Euteleostomi</taxon>
        <taxon>Amphibia</taxon>
        <taxon>Batrachia</taxon>
        <taxon>Anura</taxon>
        <taxon>Pelobatoidea</taxon>
        <taxon>Pelobatidae</taxon>
        <taxon>Pelobates</taxon>
    </lineage>
</organism>
<evidence type="ECO:0000313" key="1">
    <source>
        <dbReference type="EMBL" id="CAH2327269.1"/>
    </source>
</evidence>
<sequence length="57" mass="6441">EEEGAVCPALYKEDLIDRTEAPIQDELVFRNKEHHQLSHKEADLQVATGIREAPSGR</sequence>
<feature type="non-terminal residue" evidence="1">
    <location>
        <position position="1"/>
    </location>
</feature>
<dbReference type="Proteomes" id="UP001295444">
    <property type="component" value="Chromosome 13"/>
</dbReference>
<name>A0AAD1TMN2_PELCU</name>
<dbReference type="EMBL" id="OW240924">
    <property type="protein sequence ID" value="CAH2327269.1"/>
    <property type="molecule type" value="Genomic_DNA"/>
</dbReference>
<gene>
    <name evidence="1" type="ORF">PECUL_23A045056</name>
</gene>
<proteinExistence type="predicted"/>
<reference evidence="1" key="1">
    <citation type="submission" date="2022-03" db="EMBL/GenBank/DDBJ databases">
        <authorList>
            <person name="Alioto T."/>
            <person name="Alioto T."/>
            <person name="Gomez Garrido J."/>
        </authorList>
    </citation>
    <scope>NUCLEOTIDE SEQUENCE</scope>
</reference>
<evidence type="ECO:0000313" key="2">
    <source>
        <dbReference type="Proteomes" id="UP001295444"/>
    </source>
</evidence>
<keyword evidence="2" id="KW-1185">Reference proteome</keyword>
<dbReference type="AlphaFoldDB" id="A0AAD1TMN2"/>
<accession>A0AAD1TMN2</accession>
<protein>
    <submittedName>
        <fullName evidence="1">Uncharacterized protein</fullName>
    </submittedName>
</protein>